<reference evidence="1 2" key="1">
    <citation type="journal article" date="2014" name="Int. J. Syst. Evol. Microbiol.">
        <title>Ramlibacter solisilvae sp. nov., isolated from forest soil, and emended description of the genus Ramlibacter.</title>
        <authorList>
            <person name="Lee H.J."/>
            <person name="Lee S.H."/>
            <person name="Lee S.S."/>
            <person name="Lee J.S."/>
            <person name="Kim Y."/>
            <person name="Kim S.C."/>
            <person name="Jeon C.O."/>
        </authorList>
    </citation>
    <scope>NUCLEOTIDE SEQUENCE [LARGE SCALE GENOMIC DNA]</scope>
    <source>
        <strain evidence="1 2">5-10</strain>
    </source>
</reference>
<dbReference type="PANTHER" id="PTHR11941:SF54">
    <property type="entry name" value="ENOYL-COA HYDRATASE, MITOCHONDRIAL"/>
    <property type="match status" value="1"/>
</dbReference>
<dbReference type="GO" id="GO:0003824">
    <property type="term" value="F:catalytic activity"/>
    <property type="evidence" value="ECO:0007669"/>
    <property type="project" value="UniProtKB-ARBA"/>
</dbReference>
<dbReference type="CDD" id="cd06558">
    <property type="entry name" value="crotonase-like"/>
    <property type="match status" value="1"/>
</dbReference>
<dbReference type="InterPro" id="IPR029045">
    <property type="entry name" value="ClpP/crotonase-like_dom_sf"/>
</dbReference>
<dbReference type="Gene3D" id="3.90.226.10">
    <property type="entry name" value="2-enoyl-CoA Hydratase, Chain A, domain 1"/>
    <property type="match status" value="1"/>
</dbReference>
<dbReference type="AlphaFoldDB" id="A0A127K0L5"/>
<accession>A0A127K0L5</accession>
<keyword evidence="2" id="KW-1185">Reference proteome</keyword>
<dbReference type="OrthoDB" id="9774843at2"/>
<proteinExistence type="predicted"/>
<dbReference type="Proteomes" id="UP000070433">
    <property type="component" value="Chromosome"/>
</dbReference>
<sequence>MESRYLLLDVSDKVATVTIHRPDKGNALAPDVLDEVAAMFTSLGQREDVNVIVFTGGEKFFSAGFDLNEIRKLEKVSNEAYIALFHRAYRAVLFCPQPVIAAIGGPAIAGGFDLTMMCDIRYASARAKFGQREVVLSLTPIMDPLWRIIGLGRAKEVALTGRIYGAEEAQRMGYVSQVFPEGELLASVGAIARDMACHDRTTLAETKRLSNQVLNMDLDGAMRMQEWLFRSYIGSEDNHLRIDALQAKLAAARKEVSVTR</sequence>
<dbReference type="InterPro" id="IPR001753">
    <property type="entry name" value="Enoyl-CoA_hydra/iso"/>
</dbReference>
<organism evidence="1 2">
    <name type="scientific">Ramlibacter tataouinensis</name>
    <dbReference type="NCBI Taxonomy" id="94132"/>
    <lineage>
        <taxon>Bacteria</taxon>
        <taxon>Pseudomonadati</taxon>
        <taxon>Pseudomonadota</taxon>
        <taxon>Betaproteobacteria</taxon>
        <taxon>Burkholderiales</taxon>
        <taxon>Comamonadaceae</taxon>
        <taxon>Ramlibacter</taxon>
    </lineage>
</organism>
<evidence type="ECO:0000313" key="1">
    <source>
        <dbReference type="EMBL" id="AMO24102.1"/>
    </source>
</evidence>
<dbReference type="Pfam" id="PF00378">
    <property type="entry name" value="ECH_1"/>
    <property type="match status" value="1"/>
</dbReference>
<dbReference type="GO" id="GO:0006635">
    <property type="term" value="P:fatty acid beta-oxidation"/>
    <property type="evidence" value="ECO:0007669"/>
    <property type="project" value="TreeGrafter"/>
</dbReference>
<gene>
    <name evidence="1" type="ORF">UC35_16175</name>
</gene>
<dbReference type="SUPFAM" id="SSF52096">
    <property type="entry name" value="ClpP/crotonase"/>
    <property type="match status" value="1"/>
</dbReference>
<dbReference type="RefSeq" id="WP_061501469.1">
    <property type="nucleotide sequence ID" value="NZ_CP010951.1"/>
</dbReference>
<dbReference type="EMBL" id="CP010951">
    <property type="protein sequence ID" value="AMO24102.1"/>
    <property type="molecule type" value="Genomic_DNA"/>
</dbReference>
<evidence type="ECO:0000313" key="2">
    <source>
        <dbReference type="Proteomes" id="UP000070433"/>
    </source>
</evidence>
<protein>
    <submittedName>
        <fullName evidence="1">Crotonase</fullName>
    </submittedName>
</protein>
<dbReference type="PANTHER" id="PTHR11941">
    <property type="entry name" value="ENOYL-COA HYDRATASE-RELATED"/>
    <property type="match status" value="1"/>
</dbReference>
<name>A0A127K0L5_9BURK</name>